<evidence type="ECO:0000313" key="2">
    <source>
        <dbReference type="EMBL" id="MFB9908170.1"/>
    </source>
</evidence>
<keyword evidence="3" id="KW-1185">Reference proteome</keyword>
<evidence type="ECO:0000256" key="1">
    <source>
        <dbReference type="SAM" id="MobiDB-lite"/>
    </source>
</evidence>
<accession>A0ABV6A4U3</accession>
<proteinExistence type="predicted"/>
<sequence>MLNFTPISAVSAKETQAQGRDQGEQVIIWPATGSGFGGGGPTRTARGRCGNADRLHWTPHRNSHAKIASARPIQPVVLLTHQRRTSAGLVLVTISRS</sequence>
<protein>
    <submittedName>
        <fullName evidence="2">Uncharacterized protein</fullName>
    </submittedName>
</protein>
<organism evidence="2 3">
    <name type="scientific">Allokutzneria oryzae</name>
    <dbReference type="NCBI Taxonomy" id="1378989"/>
    <lineage>
        <taxon>Bacteria</taxon>
        <taxon>Bacillati</taxon>
        <taxon>Actinomycetota</taxon>
        <taxon>Actinomycetes</taxon>
        <taxon>Pseudonocardiales</taxon>
        <taxon>Pseudonocardiaceae</taxon>
        <taxon>Allokutzneria</taxon>
    </lineage>
</organism>
<reference evidence="2 3" key="1">
    <citation type="submission" date="2024-09" db="EMBL/GenBank/DDBJ databases">
        <authorList>
            <person name="Sun Q."/>
            <person name="Mori K."/>
        </authorList>
    </citation>
    <scope>NUCLEOTIDE SEQUENCE [LARGE SCALE GENOMIC DNA]</scope>
    <source>
        <strain evidence="2 3">TBRC 7907</strain>
    </source>
</reference>
<comment type="caution">
    <text evidence="2">The sequence shown here is derived from an EMBL/GenBank/DDBJ whole genome shotgun (WGS) entry which is preliminary data.</text>
</comment>
<feature type="region of interest" description="Disordered" evidence="1">
    <location>
        <begin position="1"/>
        <end position="22"/>
    </location>
</feature>
<evidence type="ECO:0000313" key="3">
    <source>
        <dbReference type="Proteomes" id="UP001589693"/>
    </source>
</evidence>
<dbReference type="Proteomes" id="UP001589693">
    <property type="component" value="Unassembled WGS sequence"/>
</dbReference>
<dbReference type="RefSeq" id="WP_377859582.1">
    <property type="nucleotide sequence ID" value="NZ_JBHLZU010000026.1"/>
</dbReference>
<name>A0ABV6A4U3_9PSEU</name>
<gene>
    <name evidence="2" type="ORF">ACFFQA_29915</name>
</gene>
<dbReference type="EMBL" id="JBHLZU010000026">
    <property type="protein sequence ID" value="MFB9908170.1"/>
    <property type="molecule type" value="Genomic_DNA"/>
</dbReference>
<feature type="compositionally biased region" description="Polar residues" evidence="1">
    <location>
        <begin position="1"/>
        <end position="19"/>
    </location>
</feature>